<evidence type="ECO:0000313" key="4">
    <source>
        <dbReference type="EMBL" id="KAA6337250.1"/>
    </source>
</evidence>
<reference evidence="4" key="1">
    <citation type="submission" date="2019-03" db="EMBL/GenBank/DDBJ databases">
        <title>Single cell metagenomics reveals metabolic interactions within the superorganism composed of flagellate Streblomastix strix and complex community of Bacteroidetes bacteria on its surface.</title>
        <authorList>
            <person name="Treitli S.C."/>
            <person name="Kolisko M."/>
            <person name="Husnik F."/>
            <person name="Keeling P."/>
            <person name="Hampl V."/>
        </authorList>
    </citation>
    <scope>NUCLEOTIDE SEQUENCE</scope>
    <source>
        <strain evidence="4">STM</strain>
    </source>
</reference>
<name>A0A5J4RVP7_9ZZZZ</name>
<organism evidence="4">
    <name type="scientific">termite gut metagenome</name>
    <dbReference type="NCBI Taxonomy" id="433724"/>
    <lineage>
        <taxon>unclassified sequences</taxon>
        <taxon>metagenomes</taxon>
        <taxon>organismal metagenomes</taxon>
    </lineage>
</organism>
<dbReference type="PANTHER" id="PTHR24220:SF470">
    <property type="entry name" value="CELL DIVISION ATP-BINDING PROTEIN FTSE"/>
    <property type="match status" value="1"/>
</dbReference>
<evidence type="ECO:0000259" key="3">
    <source>
        <dbReference type="PROSITE" id="PS50893"/>
    </source>
</evidence>
<dbReference type="Gene3D" id="3.40.50.300">
    <property type="entry name" value="P-loop containing nucleotide triphosphate hydrolases"/>
    <property type="match status" value="1"/>
</dbReference>
<dbReference type="GO" id="GO:0051301">
    <property type="term" value="P:cell division"/>
    <property type="evidence" value="ECO:0007669"/>
    <property type="project" value="UniProtKB-KW"/>
</dbReference>
<dbReference type="SMART" id="SM00382">
    <property type="entry name" value="AAA"/>
    <property type="match status" value="1"/>
</dbReference>
<protein>
    <submittedName>
        <fullName evidence="4">Cell division ATP-binding protein FtsE</fullName>
    </submittedName>
</protein>
<dbReference type="InterPro" id="IPR015854">
    <property type="entry name" value="ABC_transpr_LolD-like"/>
</dbReference>
<dbReference type="GO" id="GO:0022857">
    <property type="term" value="F:transmembrane transporter activity"/>
    <property type="evidence" value="ECO:0007669"/>
    <property type="project" value="TreeGrafter"/>
</dbReference>
<keyword evidence="1" id="KW-0547">Nucleotide-binding</keyword>
<keyword evidence="2 4" id="KW-0067">ATP-binding</keyword>
<evidence type="ECO:0000256" key="2">
    <source>
        <dbReference type="ARBA" id="ARBA00022840"/>
    </source>
</evidence>
<dbReference type="SUPFAM" id="SSF52540">
    <property type="entry name" value="P-loop containing nucleoside triphosphate hydrolases"/>
    <property type="match status" value="1"/>
</dbReference>
<dbReference type="AlphaFoldDB" id="A0A5J4RVP7"/>
<dbReference type="EMBL" id="SNRY01000716">
    <property type="protein sequence ID" value="KAA6337250.1"/>
    <property type="molecule type" value="Genomic_DNA"/>
</dbReference>
<proteinExistence type="predicted"/>
<feature type="domain" description="ABC transporter" evidence="3">
    <location>
        <begin position="7"/>
        <end position="230"/>
    </location>
</feature>
<sequence length="230" mass="26068">MEKEILIDYQNVEIYQQDICVLNQVDLEVSKGDFIYITGKVGTGKTSLLKTIYGELDITGICCDVLGYKMKKLRKRDIPRLRRRIGIVFQDFQLLTDRTVYDNLYFVLRATGWKKDYEIDSRIEEVLEQVGMSDKSHKIPNELSGGEQQHVVIARAILNSPQIILADEPTGNLDIETGMAILELLYNISKTGTSVIVTTHNLGLMKKIPGTAVYRCEGNHHITNVTEEFA</sequence>
<keyword evidence="4" id="KW-0132">Cell division</keyword>
<gene>
    <name evidence="4" type="ORF">EZS27_014647</name>
</gene>
<dbReference type="GO" id="GO:0016887">
    <property type="term" value="F:ATP hydrolysis activity"/>
    <property type="evidence" value="ECO:0007669"/>
    <property type="project" value="InterPro"/>
</dbReference>
<dbReference type="InterPro" id="IPR003593">
    <property type="entry name" value="AAA+_ATPase"/>
</dbReference>
<dbReference type="PROSITE" id="PS50893">
    <property type="entry name" value="ABC_TRANSPORTER_2"/>
    <property type="match status" value="1"/>
</dbReference>
<dbReference type="PANTHER" id="PTHR24220">
    <property type="entry name" value="IMPORT ATP-BINDING PROTEIN"/>
    <property type="match status" value="1"/>
</dbReference>
<dbReference type="InterPro" id="IPR003439">
    <property type="entry name" value="ABC_transporter-like_ATP-bd"/>
</dbReference>
<comment type="caution">
    <text evidence="4">The sequence shown here is derived from an EMBL/GenBank/DDBJ whole genome shotgun (WGS) entry which is preliminary data.</text>
</comment>
<dbReference type="Pfam" id="PF00005">
    <property type="entry name" value="ABC_tran"/>
    <property type="match status" value="1"/>
</dbReference>
<accession>A0A5J4RVP7</accession>
<dbReference type="GO" id="GO:0005886">
    <property type="term" value="C:plasma membrane"/>
    <property type="evidence" value="ECO:0007669"/>
    <property type="project" value="TreeGrafter"/>
</dbReference>
<evidence type="ECO:0000256" key="1">
    <source>
        <dbReference type="ARBA" id="ARBA00022741"/>
    </source>
</evidence>
<dbReference type="GO" id="GO:0005524">
    <property type="term" value="F:ATP binding"/>
    <property type="evidence" value="ECO:0007669"/>
    <property type="project" value="UniProtKB-KW"/>
</dbReference>
<keyword evidence="4" id="KW-0131">Cell cycle</keyword>
<dbReference type="InterPro" id="IPR027417">
    <property type="entry name" value="P-loop_NTPase"/>
</dbReference>